<proteinExistence type="predicted"/>
<protein>
    <submittedName>
        <fullName evidence="2">FAD dependent oxidoreductase</fullName>
    </submittedName>
</protein>
<dbReference type="Pfam" id="PF13450">
    <property type="entry name" value="NAD_binding_8"/>
    <property type="match status" value="1"/>
</dbReference>
<dbReference type="eggNOG" id="COG3380">
    <property type="taxonomic scope" value="Bacteria"/>
</dbReference>
<dbReference type="GO" id="GO:0016491">
    <property type="term" value="F:oxidoreductase activity"/>
    <property type="evidence" value="ECO:0007669"/>
    <property type="project" value="InterPro"/>
</dbReference>
<dbReference type="InterPro" id="IPR036188">
    <property type="entry name" value="FAD/NAD-bd_sf"/>
</dbReference>
<sequence precursor="true">MTSSIVIGAGMAGLACARHLADSGENVIVLDKARGLGGRLATRRTEYGPFDHGAQYVTARDAGFAAWLDQAAATGLAAPWEQLGMEQTWWVGAPGMSKLVAPLAEGLEIRNPCRVETVGQDGEGWLVACENGEMFQADRLAVAIPAPQAKTLLSGVTPLADRLDAVRYAPCWTLMLSLAEPLEQAPRVYRASDGPCAWIACDSTKPGRSGEGENWVIQAGPGWSDTHLEEDPETVHGLLCSAFESWAGALPEIRSSQVHRWRHARVLKALEAPCLWDGEAGIGLAGDWCLGPRVEAAYLSGRALAGRMLKTQSR</sequence>
<feature type="domain" description="Amine oxidase" evidence="1">
    <location>
        <begin position="72"/>
        <end position="309"/>
    </location>
</feature>
<dbReference type="Gene3D" id="3.90.660.10">
    <property type="match status" value="1"/>
</dbReference>
<dbReference type="EMBL" id="CP000449">
    <property type="protein sequence ID" value="ABI66577.1"/>
    <property type="molecule type" value="Genomic_DNA"/>
</dbReference>
<dbReference type="Pfam" id="PF01593">
    <property type="entry name" value="Amino_oxidase"/>
    <property type="match status" value="1"/>
</dbReference>
<dbReference type="RefSeq" id="WP_011644222.1">
    <property type="nucleotide sequence ID" value="NC_008347.1"/>
</dbReference>
<dbReference type="PANTHER" id="PTHR16128">
    <property type="entry name" value="FAD/NAD(P)-BINDING OXIDOREDUCTASE FAMILY PROTEIN"/>
    <property type="match status" value="1"/>
</dbReference>
<keyword evidence="3" id="KW-1185">Reference proteome</keyword>
<dbReference type="Proteomes" id="UP000001964">
    <property type="component" value="Chromosome"/>
</dbReference>
<dbReference type="InterPro" id="IPR002937">
    <property type="entry name" value="Amino_oxidase"/>
</dbReference>
<accession>Q0AMB6</accession>
<dbReference type="HOGENOM" id="CLU_036034_0_0_5"/>
<dbReference type="PANTHER" id="PTHR16128:SF5">
    <property type="entry name" value="FAD_NAD(P)-BINDING OXIDOREDUCTASE FAMILY PROTEIN"/>
    <property type="match status" value="1"/>
</dbReference>
<dbReference type="SUPFAM" id="SSF51905">
    <property type="entry name" value="FAD/NAD(P)-binding domain"/>
    <property type="match status" value="1"/>
</dbReference>
<gene>
    <name evidence="2" type="ordered locus">Mmar10_2285</name>
</gene>
<evidence type="ECO:0000313" key="2">
    <source>
        <dbReference type="EMBL" id="ABI66577.1"/>
    </source>
</evidence>
<reference evidence="2 3" key="1">
    <citation type="submission" date="2006-08" db="EMBL/GenBank/DDBJ databases">
        <title>Complete sequence of Maricaulis maris MCS10.</title>
        <authorList>
            <consortium name="US DOE Joint Genome Institute"/>
            <person name="Copeland A."/>
            <person name="Lucas S."/>
            <person name="Lapidus A."/>
            <person name="Barry K."/>
            <person name="Detter J.C."/>
            <person name="Glavina del Rio T."/>
            <person name="Hammon N."/>
            <person name="Israni S."/>
            <person name="Dalin E."/>
            <person name="Tice H."/>
            <person name="Pitluck S."/>
            <person name="Saunders E."/>
            <person name="Brettin T."/>
            <person name="Bruce D."/>
            <person name="Han C."/>
            <person name="Tapia R."/>
            <person name="Gilna P."/>
            <person name="Schmutz J."/>
            <person name="Larimer F."/>
            <person name="Land M."/>
            <person name="Hauser L."/>
            <person name="Kyrpides N."/>
            <person name="Mikhailova N."/>
            <person name="Viollier P."/>
            <person name="Stephens C."/>
            <person name="Richardson P."/>
        </authorList>
    </citation>
    <scope>NUCLEOTIDE SEQUENCE [LARGE SCALE GENOMIC DNA]</scope>
    <source>
        <strain evidence="2 3">MCS10</strain>
    </source>
</reference>
<dbReference type="AlphaFoldDB" id="Q0AMB6"/>
<evidence type="ECO:0000313" key="3">
    <source>
        <dbReference type="Proteomes" id="UP000001964"/>
    </source>
</evidence>
<organism evidence="2 3">
    <name type="scientific">Maricaulis maris (strain MCS10)</name>
    <name type="common">Caulobacter maris</name>
    <dbReference type="NCBI Taxonomy" id="394221"/>
    <lineage>
        <taxon>Bacteria</taxon>
        <taxon>Pseudomonadati</taxon>
        <taxon>Pseudomonadota</taxon>
        <taxon>Alphaproteobacteria</taxon>
        <taxon>Maricaulales</taxon>
        <taxon>Maricaulaceae</taxon>
        <taxon>Maricaulis</taxon>
    </lineage>
</organism>
<dbReference type="STRING" id="394221.Mmar10_2285"/>
<dbReference type="OrthoDB" id="5792777at2"/>
<dbReference type="Gene3D" id="3.50.50.60">
    <property type="entry name" value="FAD/NAD(P)-binding domain"/>
    <property type="match status" value="1"/>
</dbReference>
<name>Q0AMB6_MARMM</name>
<dbReference type="KEGG" id="mmr:Mmar10_2285"/>
<evidence type="ECO:0000259" key="1">
    <source>
        <dbReference type="Pfam" id="PF01593"/>
    </source>
</evidence>